<feature type="region of interest" description="Disordered" evidence="1">
    <location>
        <begin position="1"/>
        <end position="22"/>
    </location>
</feature>
<organism evidence="2 3">
    <name type="scientific">Rubrobacter xylanophilus (strain DSM 9941 / JCM 11954 / NBRC 16129 / PRD-1)</name>
    <dbReference type="NCBI Taxonomy" id="266117"/>
    <lineage>
        <taxon>Bacteria</taxon>
        <taxon>Bacillati</taxon>
        <taxon>Actinomycetota</taxon>
        <taxon>Rubrobacteria</taxon>
        <taxon>Rubrobacterales</taxon>
        <taxon>Rubrobacteraceae</taxon>
        <taxon>Rubrobacter</taxon>
    </lineage>
</organism>
<accession>Q1AVB9</accession>
<proteinExistence type="predicted"/>
<evidence type="ECO:0000313" key="3">
    <source>
        <dbReference type="Proteomes" id="UP000006637"/>
    </source>
</evidence>
<dbReference type="STRING" id="266117.Rxyl_1699"/>
<protein>
    <submittedName>
        <fullName evidence="2">Uncharacterized protein</fullName>
    </submittedName>
</protein>
<sequence>MPLQTNSEEVEQTPYIPQRNNLSPKGLYQPYLLLRRFLPPRTGDRTPTTALSTNSSDNRALIRQPSICAPHRPPSHPLTLRCFPHLCIQILD</sequence>
<dbReference type="HOGENOM" id="CLU_2411372_0_0_11"/>
<dbReference type="EMBL" id="CP000386">
    <property type="protein sequence ID" value="ABG04659.1"/>
    <property type="molecule type" value="Genomic_DNA"/>
</dbReference>
<keyword evidence="3" id="KW-1185">Reference proteome</keyword>
<dbReference type="Proteomes" id="UP000006637">
    <property type="component" value="Chromosome"/>
</dbReference>
<evidence type="ECO:0000313" key="2">
    <source>
        <dbReference type="EMBL" id="ABG04659.1"/>
    </source>
</evidence>
<evidence type="ECO:0000256" key="1">
    <source>
        <dbReference type="SAM" id="MobiDB-lite"/>
    </source>
</evidence>
<dbReference type="KEGG" id="rxy:Rxyl_1699"/>
<name>Q1AVB9_RUBXD</name>
<reference evidence="2 3" key="1">
    <citation type="submission" date="2006-06" db="EMBL/GenBank/DDBJ databases">
        <title>Complete sequence of Rubrobacter xylanophilus DSM 9941.</title>
        <authorList>
            <consortium name="US DOE Joint Genome Institute"/>
            <person name="Copeland A."/>
            <person name="Lucas S."/>
            <person name="Lapidus A."/>
            <person name="Barry K."/>
            <person name="Detter J.C."/>
            <person name="Glavina del Rio T."/>
            <person name="Hammon N."/>
            <person name="Israni S."/>
            <person name="Dalin E."/>
            <person name="Tice H."/>
            <person name="Pitluck S."/>
            <person name="Munk A.C."/>
            <person name="Brettin T."/>
            <person name="Bruce D."/>
            <person name="Han C."/>
            <person name="Tapia R."/>
            <person name="Gilna P."/>
            <person name="Schmutz J."/>
            <person name="Larimer F."/>
            <person name="Land M."/>
            <person name="Hauser L."/>
            <person name="Kyrpides N."/>
            <person name="Lykidis A."/>
            <person name="da Costa M.S."/>
            <person name="Rainey F.A."/>
            <person name="Empadinhas N."/>
            <person name="Jolivet E."/>
            <person name="Battista J.R."/>
            <person name="Richardson P."/>
        </authorList>
    </citation>
    <scope>NUCLEOTIDE SEQUENCE [LARGE SCALE GENOMIC DNA]</scope>
    <source>
        <strain evidence="3">DSM 9941 / NBRC 16129 / PRD-1</strain>
    </source>
</reference>
<gene>
    <name evidence="2" type="ordered locus">Rxyl_1699</name>
</gene>
<dbReference type="AlphaFoldDB" id="Q1AVB9"/>